<sequence>MNQFEVVQIIALVGWLILAVSAFAARGLNWKTSLRHALMWAVIICGLMLLITMVR</sequence>
<evidence type="ECO:0000313" key="2">
    <source>
        <dbReference type="EMBL" id="MBY8336128.1"/>
    </source>
</evidence>
<keyword evidence="1" id="KW-0812">Transmembrane</keyword>
<comment type="caution">
    <text evidence="2">The sequence shown here is derived from an EMBL/GenBank/DDBJ whole genome shotgun (WGS) entry which is preliminary data.</text>
</comment>
<accession>A0ABS7PCB3</accession>
<dbReference type="RefSeq" id="WP_222823835.1">
    <property type="nucleotide sequence ID" value="NZ_JAHWXP010000001.1"/>
</dbReference>
<protein>
    <submittedName>
        <fullName evidence="2">Uncharacterized protein</fullName>
    </submittedName>
</protein>
<dbReference type="Proteomes" id="UP000759298">
    <property type="component" value="Unassembled WGS sequence"/>
</dbReference>
<feature type="transmembrane region" description="Helical" evidence="1">
    <location>
        <begin position="37"/>
        <end position="54"/>
    </location>
</feature>
<keyword evidence="1" id="KW-1133">Transmembrane helix</keyword>
<evidence type="ECO:0000256" key="1">
    <source>
        <dbReference type="SAM" id="Phobius"/>
    </source>
</evidence>
<organism evidence="2 3">
    <name type="scientific">Alteriqipengyuania abyssalis</name>
    <dbReference type="NCBI Taxonomy" id="2860200"/>
    <lineage>
        <taxon>Bacteria</taxon>
        <taxon>Pseudomonadati</taxon>
        <taxon>Pseudomonadota</taxon>
        <taxon>Alphaproteobacteria</taxon>
        <taxon>Sphingomonadales</taxon>
        <taxon>Erythrobacteraceae</taxon>
        <taxon>Alteriqipengyuania</taxon>
    </lineage>
</organism>
<proteinExistence type="predicted"/>
<reference evidence="2 3" key="1">
    <citation type="submission" date="2021-07" db="EMBL/GenBank/DDBJ databases">
        <title>Alteriqipengyuania abyssalis NZ-12B nov, sp.nov isolated from deep sea sponge in pacific ocean.</title>
        <authorList>
            <person name="Tareen S."/>
            <person name="Wink J."/>
        </authorList>
    </citation>
    <scope>NUCLEOTIDE SEQUENCE [LARGE SCALE GENOMIC DNA]</scope>
    <source>
        <strain evidence="2 3">NZ-12B</strain>
    </source>
</reference>
<name>A0ABS7PCB3_9SPHN</name>
<dbReference type="EMBL" id="JAHWXP010000001">
    <property type="protein sequence ID" value="MBY8336128.1"/>
    <property type="molecule type" value="Genomic_DNA"/>
</dbReference>
<keyword evidence="1" id="KW-0472">Membrane</keyword>
<keyword evidence="3" id="KW-1185">Reference proteome</keyword>
<feature type="transmembrane region" description="Helical" evidence="1">
    <location>
        <begin position="6"/>
        <end position="25"/>
    </location>
</feature>
<gene>
    <name evidence="2" type="ORF">KYN89_03625</name>
</gene>
<evidence type="ECO:0000313" key="3">
    <source>
        <dbReference type="Proteomes" id="UP000759298"/>
    </source>
</evidence>